<proteinExistence type="predicted"/>
<organism evidence="1 2">
    <name type="scientific">Setaria italica</name>
    <name type="common">Foxtail millet</name>
    <name type="synonym">Panicum italicum</name>
    <dbReference type="NCBI Taxonomy" id="4555"/>
    <lineage>
        <taxon>Eukaryota</taxon>
        <taxon>Viridiplantae</taxon>
        <taxon>Streptophyta</taxon>
        <taxon>Embryophyta</taxon>
        <taxon>Tracheophyta</taxon>
        <taxon>Spermatophyta</taxon>
        <taxon>Magnoliopsida</taxon>
        <taxon>Liliopsida</taxon>
        <taxon>Poales</taxon>
        <taxon>Poaceae</taxon>
        <taxon>PACMAD clade</taxon>
        <taxon>Panicoideae</taxon>
        <taxon>Panicodae</taxon>
        <taxon>Paniceae</taxon>
        <taxon>Cenchrinae</taxon>
        <taxon>Setaria</taxon>
    </lineage>
</organism>
<accession>K3Y1Q5</accession>
<dbReference type="Proteomes" id="UP000004995">
    <property type="component" value="Unassembled WGS sequence"/>
</dbReference>
<sequence>MYFLQMWTYKQFMLTLNGYMRNKAFSEGSMIKGYHTKESVDCCIDYIKDKRAISLPESRHEARLSGRGTIGMKRFIDKDNQQLEKSHSSVLQQLAIVDPFIEKHLNEVRGENLANVGYKDDPWVFAERVAQVFYIIDPMNAKKHIIVSGKQRILGVEGVVDIEDYNQYKELNLFKDRERRNKHVEASIDKSMKPWLRSDCEGRIVKG</sequence>
<dbReference type="AlphaFoldDB" id="K3Y1Q5"/>
<dbReference type="EMBL" id="AGNK02002601">
    <property type="status" value="NOT_ANNOTATED_CDS"/>
    <property type="molecule type" value="Genomic_DNA"/>
</dbReference>
<dbReference type="PANTHER" id="PTHR48258:SF9">
    <property type="entry name" value="OS01G0348150 PROTEIN"/>
    <property type="match status" value="1"/>
</dbReference>
<dbReference type="EnsemblPlants" id="KQL11343">
    <property type="protein sequence ID" value="KQL11343"/>
    <property type="gene ID" value="SETIT_008121mg"/>
</dbReference>
<keyword evidence="2" id="KW-1185">Reference proteome</keyword>
<dbReference type="PANTHER" id="PTHR48258">
    <property type="entry name" value="DUF4218 DOMAIN-CONTAINING PROTEIN-RELATED"/>
    <property type="match status" value="1"/>
</dbReference>
<reference evidence="1" key="2">
    <citation type="submission" date="2018-08" db="UniProtKB">
        <authorList>
            <consortium name="EnsemblPlants"/>
        </authorList>
    </citation>
    <scope>IDENTIFICATION</scope>
    <source>
        <strain evidence="1">Yugu1</strain>
    </source>
</reference>
<evidence type="ECO:0000313" key="2">
    <source>
        <dbReference type="Proteomes" id="UP000004995"/>
    </source>
</evidence>
<dbReference type="HOGENOM" id="CLU_1328361_0_0_1"/>
<dbReference type="Gramene" id="KQL11343">
    <property type="protein sequence ID" value="KQL11343"/>
    <property type="gene ID" value="SETIT_008121mg"/>
</dbReference>
<reference evidence="2" key="1">
    <citation type="journal article" date="2012" name="Nat. Biotechnol.">
        <title>Reference genome sequence of the model plant Setaria.</title>
        <authorList>
            <person name="Bennetzen J.L."/>
            <person name="Schmutz J."/>
            <person name="Wang H."/>
            <person name="Percifield R."/>
            <person name="Hawkins J."/>
            <person name="Pontaroli A.C."/>
            <person name="Estep M."/>
            <person name="Feng L."/>
            <person name="Vaughn J.N."/>
            <person name="Grimwood J."/>
            <person name="Jenkins J."/>
            <person name="Barry K."/>
            <person name="Lindquist E."/>
            <person name="Hellsten U."/>
            <person name="Deshpande S."/>
            <person name="Wang X."/>
            <person name="Wu X."/>
            <person name="Mitros T."/>
            <person name="Triplett J."/>
            <person name="Yang X."/>
            <person name="Ye C.Y."/>
            <person name="Mauro-Herrera M."/>
            <person name="Wang L."/>
            <person name="Li P."/>
            <person name="Sharma M."/>
            <person name="Sharma R."/>
            <person name="Ronald P.C."/>
            <person name="Panaud O."/>
            <person name="Kellogg E.A."/>
            <person name="Brutnell T.P."/>
            <person name="Doust A.N."/>
            <person name="Tuskan G.A."/>
            <person name="Rokhsar D."/>
            <person name="Devos K.M."/>
        </authorList>
    </citation>
    <scope>NUCLEOTIDE SEQUENCE [LARGE SCALE GENOMIC DNA]</scope>
    <source>
        <strain evidence="2">cv. Yugu1</strain>
    </source>
</reference>
<protein>
    <submittedName>
        <fullName evidence="1">Uncharacterized protein</fullName>
    </submittedName>
</protein>
<name>K3Y1Q5_SETIT</name>
<evidence type="ECO:0000313" key="1">
    <source>
        <dbReference type="EnsemblPlants" id="KQL11343"/>
    </source>
</evidence>
<dbReference type="InParanoid" id="K3Y1Q5"/>